<proteinExistence type="predicted"/>
<keyword evidence="3" id="KW-1185">Reference proteome</keyword>
<dbReference type="EMBL" id="PZPL01000001">
    <property type="protein sequence ID" value="PTL72242.1"/>
    <property type="molecule type" value="Genomic_DNA"/>
</dbReference>
<protein>
    <submittedName>
        <fullName evidence="2">Uncharacterized protein</fullName>
    </submittedName>
</protein>
<dbReference type="AlphaFoldDB" id="A0A2T4URT1"/>
<evidence type="ECO:0000313" key="2">
    <source>
        <dbReference type="EMBL" id="PTL72242.1"/>
    </source>
</evidence>
<reference evidence="2 3" key="1">
    <citation type="submission" date="2018-03" db="EMBL/GenBank/DDBJ databases">
        <title>Bacteriophage NCPPB3778 and a type I-E CRISPR drive the evolution of the US Biological Select Agent, Rathayibacter toxicus.</title>
        <authorList>
            <person name="Davis E.W.II."/>
            <person name="Tabima J.F."/>
            <person name="Weisberg A.J."/>
            <person name="Dantas Lopes L."/>
            <person name="Wiseman M.S."/>
            <person name="Wiseman M.S."/>
            <person name="Pupko T."/>
            <person name="Belcher M.S."/>
            <person name="Sechler A.J."/>
            <person name="Tancos M.A."/>
            <person name="Schroeder B.K."/>
            <person name="Murray T.D."/>
            <person name="Luster D.G."/>
            <person name="Schneider W.L."/>
            <person name="Rogers E."/>
            <person name="Andreote F.D."/>
            <person name="Grunwald N.J."/>
            <person name="Putnam M.L."/>
            <person name="Chang J.H."/>
        </authorList>
    </citation>
    <scope>NUCLEOTIDE SEQUENCE [LARGE SCALE GENOMIC DNA]</scope>
    <source>
        <strain evidence="2 3">DSM 15933</strain>
    </source>
</reference>
<dbReference type="Proteomes" id="UP000241085">
    <property type="component" value="Unassembled WGS sequence"/>
</dbReference>
<accession>A0A2T4URT1</accession>
<dbReference type="PROSITE" id="PS51257">
    <property type="entry name" value="PROKAR_LIPOPROTEIN"/>
    <property type="match status" value="1"/>
</dbReference>
<feature type="signal peptide" evidence="1">
    <location>
        <begin position="1"/>
        <end position="32"/>
    </location>
</feature>
<keyword evidence="1" id="KW-0732">Signal</keyword>
<sequence>MATMRNTRVTSRAIGVLLPAAAALALSSCQYADDGARLLKGAFTESAPIVRSLPVGADDAALARSAVLYLDDVDQAVLSRARALAQDEDVQTAVFYACNLSGVAQADPADVVAALDSAADAASGRDGLELVVNDATTTAANVTSATEQTGVMTNAAAVSVVVFQQVYC</sequence>
<evidence type="ECO:0000256" key="1">
    <source>
        <dbReference type="SAM" id="SignalP"/>
    </source>
</evidence>
<gene>
    <name evidence="2" type="ORF">C1I63_04885</name>
</gene>
<name>A0A2T4URT1_9MICO</name>
<feature type="chain" id="PRO_5038634237" evidence="1">
    <location>
        <begin position="33"/>
        <end position="168"/>
    </location>
</feature>
<evidence type="ECO:0000313" key="3">
    <source>
        <dbReference type="Proteomes" id="UP000241085"/>
    </source>
</evidence>
<comment type="caution">
    <text evidence="2">The sequence shown here is derived from an EMBL/GenBank/DDBJ whole genome shotgun (WGS) entry which is preliminary data.</text>
</comment>
<organism evidence="2 3">
    <name type="scientific">Rathayibacter caricis DSM 15933</name>
    <dbReference type="NCBI Taxonomy" id="1328867"/>
    <lineage>
        <taxon>Bacteria</taxon>
        <taxon>Bacillati</taxon>
        <taxon>Actinomycetota</taxon>
        <taxon>Actinomycetes</taxon>
        <taxon>Micrococcales</taxon>
        <taxon>Microbacteriaceae</taxon>
        <taxon>Rathayibacter</taxon>
    </lineage>
</organism>